<evidence type="ECO:0000259" key="2">
    <source>
        <dbReference type="PROSITE" id="PS00028"/>
    </source>
</evidence>
<protein>
    <submittedName>
        <fullName evidence="4">C2H2-type domain-containing protein</fullName>
    </submittedName>
</protein>
<keyword evidence="3" id="KW-1185">Reference proteome</keyword>
<reference evidence="4" key="1">
    <citation type="submission" date="2016-11" db="UniProtKB">
        <authorList>
            <consortium name="WormBaseParasite"/>
        </authorList>
    </citation>
    <scope>IDENTIFICATION</scope>
</reference>
<dbReference type="InterPro" id="IPR013087">
    <property type="entry name" value="Znf_C2H2_type"/>
</dbReference>
<feature type="region of interest" description="Disordered" evidence="1">
    <location>
        <begin position="1"/>
        <end position="34"/>
    </location>
</feature>
<accession>A0A1I7TF57</accession>
<dbReference type="WBParaSite" id="Csp11.Scaffold598.g5343.t1">
    <property type="protein sequence ID" value="Csp11.Scaffold598.g5343.t1"/>
    <property type="gene ID" value="Csp11.Scaffold598.g5343"/>
</dbReference>
<evidence type="ECO:0000313" key="3">
    <source>
        <dbReference type="Proteomes" id="UP000095282"/>
    </source>
</evidence>
<dbReference type="Proteomes" id="UP000095282">
    <property type="component" value="Unplaced"/>
</dbReference>
<dbReference type="PROSITE" id="PS00028">
    <property type="entry name" value="ZINC_FINGER_C2H2_1"/>
    <property type="match status" value="1"/>
</dbReference>
<dbReference type="AlphaFoldDB" id="A0A1I7TF57"/>
<proteinExistence type="predicted"/>
<sequence length="102" mass="11368">MYGEHHGQNNQMPPVPPTAQGQAPGNRGDGFGMYNPTDYVPFGGPIAPGQAPGNRGDKKWRCLLAPCLISFEYAGQLRFHMRDRHGIDYFDGKKQIATWYSN</sequence>
<evidence type="ECO:0000313" key="4">
    <source>
        <dbReference type="WBParaSite" id="Csp11.Scaffold598.g5343.t1"/>
    </source>
</evidence>
<feature type="domain" description="C2H2-type" evidence="2">
    <location>
        <begin position="62"/>
        <end position="85"/>
    </location>
</feature>
<evidence type="ECO:0000256" key="1">
    <source>
        <dbReference type="SAM" id="MobiDB-lite"/>
    </source>
</evidence>
<name>A0A1I7TF57_9PELO</name>
<organism evidence="3 4">
    <name type="scientific">Caenorhabditis tropicalis</name>
    <dbReference type="NCBI Taxonomy" id="1561998"/>
    <lineage>
        <taxon>Eukaryota</taxon>
        <taxon>Metazoa</taxon>
        <taxon>Ecdysozoa</taxon>
        <taxon>Nematoda</taxon>
        <taxon>Chromadorea</taxon>
        <taxon>Rhabditida</taxon>
        <taxon>Rhabditina</taxon>
        <taxon>Rhabditomorpha</taxon>
        <taxon>Rhabditoidea</taxon>
        <taxon>Rhabditidae</taxon>
        <taxon>Peloderinae</taxon>
        <taxon>Caenorhabditis</taxon>
    </lineage>
</organism>